<evidence type="ECO:0000313" key="1">
    <source>
        <dbReference type="EMBL" id="KAI6088216.1"/>
    </source>
</evidence>
<protein>
    <submittedName>
        <fullName evidence="1">P-loop containing nucleoside triphosphate hydrolase protein</fullName>
    </submittedName>
</protein>
<keyword evidence="1" id="KW-0378">Hydrolase</keyword>
<sequence>MPSATTKRSRRAAFDDDDDDDGATVIRASSSLKGETNRKKARTSNDTSRRKSAFMSRQESVDGSEEEEEEEEEDDDEPMQDPEAPSATQYETLRDAGFRHLEHTDVDDQRATQRLKNRPQILGENQVALNAILESITCINFMCHTKLHVELGPLLNFIVGENGSGKSAVLTAITLCLGGKASATNRGGSLRSFVKEGQEHANLIVKIKNQGPDAYKPHEFGESIIVERHFTKSGSSGFKLKSVTGKVMSTKKGDVDDVVEYYCLQVDNPLNVLSQDNARQFLNTSTPGDKYRYFVQGTQLEQLDQDYQLLQETLESNEQKLLDYKENIAYLKEVSEKAVKLRDALAKTSELKKQTRVLVKQMAWSQVAEQETILQERENDILAAQAEIAQADETIAEKTSILASIDEKVQEAQEALDRRKEEGQFKEQEEEARSKFDEAKKTIEATHKQERDMHDNLTQADKKVKKYEMLIREEEQRLEEANGGALTKKQDELKEAKQAVEDITQSQKTHIESTSKLVAERDAAVKKAQDAGEQVKQKQQDVSSAEGRLRASQQNRGDPYAGYERQLPKLLDSIARDTAFAQKPIGPIGTFVQLTKPRWSSIVEKVFGGTLNGFIVGSKADQSRLFRHMEQLRIQNCQIFISSRAPLGNLREPEERFDTILRVLKIEDPRVRDLLVINHSIEQTILVENREEGERVMFDGRPPENVMACLSFHDKKRGWGLRLTNRGGNIATSPMQPYDGKSRMKTDNIESQINYFKENLGQLQAELRELDMSKRTLQQAAQRCVQALAQHKQRAAGFDTELRNAEARIERIESELDEFEGADNKLQGFKKDLEEAQSTKDSYGYQFGELSVQKQEINKEVEALREKFRTAKLALQDQQAKINKAKDKIERYEEIRRVALLEKNQAYENLEMAKVGKDQAEKSRAEQMKTVEKFVRDASEVTPERVYVPEGQTPASIQRRFEAIKKQLLEIRAQLGATDEEITERAAESVQAYREAKRNHKNMTSLVQELKKALMDRLRKWRTFQRLISAHARTNFNYLLSERGFRGELFLDHQQKKLLVQVEPDETRKSSSGRNTKTLSGGEKSFSSICLLLAIWDAMGSPLRCLDEFDVFMDNVNRAISTNMLISTARRSVGKQFILITPNAIEGRANIDKDVKIIRLTDPRQRLLADH</sequence>
<proteinExistence type="predicted"/>
<comment type="caution">
    <text evidence="1">The sequence shown here is derived from an EMBL/GenBank/DDBJ whole genome shotgun (WGS) entry which is preliminary data.</text>
</comment>
<keyword evidence="2" id="KW-1185">Reference proteome</keyword>
<dbReference type="EMBL" id="MU394302">
    <property type="protein sequence ID" value="KAI6088216.1"/>
    <property type="molecule type" value="Genomic_DNA"/>
</dbReference>
<name>A0ACC0D646_9PEZI</name>
<organism evidence="1 2">
    <name type="scientific">Hypoxylon rubiginosum</name>
    <dbReference type="NCBI Taxonomy" id="110542"/>
    <lineage>
        <taxon>Eukaryota</taxon>
        <taxon>Fungi</taxon>
        <taxon>Dikarya</taxon>
        <taxon>Ascomycota</taxon>
        <taxon>Pezizomycotina</taxon>
        <taxon>Sordariomycetes</taxon>
        <taxon>Xylariomycetidae</taxon>
        <taxon>Xylariales</taxon>
        <taxon>Hypoxylaceae</taxon>
        <taxon>Hypoxylon</taxon>
    </lineage>
</organism>
<reference evidence="1 2" key="1">
    <citation type="journal article" date="2022" name="New Phytol.">
        <title>Ecological generalism drives hyperdiversity of secondary metabolite gene clusters in xylarialean endophytes.</title>
        <authorList>
            <person name="Franco M.E.E."/>
            <person name="Wisecaver J.H."/>
            <person name="Arnold A.E."/>
            <person name="Ju Y.M."/>
            <person name="Slot J.C."/>
            <person name="Ahrendt S."/>
            <person name="Moore L.P."/>
            <person name="Eastman K.E."/>
            <person name="Scott K."/>
            <person name="Konkel Z."/>
            <person name="Mondo S.J."/>
            <person name="Kuo A."/>
            <person name="Hayes R.D."/>
            <person name="Haridas S."/>
            <person name="Andreopoulos B."/>
            <person name="Riley R."/>
            <person name="LaButti K."/>
            <person name="Pangilinan J."/>
            <person name="Lipzen A."/>
            <person name="Amirebrahimi M."/>
            <person name="Yan J."/>
            <person name="Adam C."/>
            <person name="Keymanesh K."/>
            <person name="Ng V."/>
            <person name="Louie K."/>
            <person name="Northen T."/>
            <person name="Drula E."/>
            <person name="Henrissat B."/>
            <person name="Hsieh H.M."/>
            <person name="Youens-Clark K."/>
            <person name="Lutzoni F."/>
            <person name="Miadlikowska J."/>
            <person name="Eastwood D.C."/>
            <person name="Hamelin R.C."/>
            <person name="Grigoriev I.V."/>
            <person name="U'Ren J.M."/>
        </authorList>
    </citation>
    <scope>NUCLEOTIDE SEQUENCE [LARGE SCALE GENOMIC DNA]</scope>
    <source>
        <strain evidence="1 2">ER1909</strain>
    </source>
</reference>
<accession>A0ACC0D646</accession>
<dbReference type="Proteomes" id="UP001497680">
    <property type="component" value="Unassembled WGS sequence"/>
</dbReference>
<gene>
    <name evidence="1" type="ORF">F4821DRAFT_277245</name>
</gene>
<evidence type="ECO:0000313" key="2">
    <source>
        <dbReference type="Proteomes" id="UP001497680"/>
    </source>
</evidence>